<reference evidence="1 2" key="1">
    <citation type="journal article" date="2020" name="IScience">
        <title>Genome Sequencing of the Endangered Kingdonia uniflora (Circaeasteraceae, Ranunculales) Reveals Potential Mechanisms of Evolutionary Specialization.</title>
        <authorList>
            <person name="Sun Y."/>
            <person name="Deng T."/>
            <person name="Zhang A."/>
            <person name="Moore M.J."/>
            <person name="Landis J.B."/>
            <person name="Lin N."/>
            <person name="Zhang H."/>
            <person name="Zhang X."/>
            <person name="Huang J."/>
            <person name="Zhang X."/>
            <person name="Sun H."/>
            <person name="Wang H."/>
        </authorList>
    </citation>
    <scope>NUCLEOTIDE SEQUENCE [LARGE SCALE GENOMIC DNA]</scope>
    <source>
        <strain evidence="1">TB1705</strain>
        <tissue evidence="1">Leaf</tissue>
    </source>
</reference>
<accession>A0A7J7P707</accession>
<comment type="caution">
    <text evidence="1">The sequence shown here is derived from an EMBL/GenBank/DDBJ whole genome shotgun (WGS) entry which is preliminary data.</text>
</comment>
<evidence type="ECO:0000313" key="1">
    <source>
        <dbReference type="EMBL" id="KAF6175227.1"/>
    </source>
</evidence>
<name>A0A7J7P707_9MAGN</name>
<feature type="non-terminal residue" evidence="1">
    <location>
        <position position="1"/>
    </location>
</feature>
<evidence type="ECO:0000313" key="2">
    <source>
        <dbReference type="Proteomes" id="UP000541444"/>
    </source>
</evidence>
<dbReference type="Proteomes" id="UP000541444">
    <property type="component" value="Unassembled WGS sequence"/>
</dbReference>
<keyword evidence="2" id="KW-1185">Reference proteome</keyword>
<sequence length="61" mass="6880">KIKNNKNKKHSLTSNSLSLSPRYLLHATAPRHLLISSKRSSSKQQQLLSNTLISENPFLIP</sequence>
<proteinExistence type="predicted"/>
<protein>
    <submittedName>
        <fullName evidence="1">Uncharacterized protein</fullName>
    </submittedName>
</protein>
<dbReference type="EMBL" id="JACGCM010000207">
    <property type="protein sequence ID" value="KAF6175227.1"/>
    <property type="molecule type" value="Genomic_DNA"/>
</dbReference>
<dbReference type="AlphaFoldDB" id="A0A7J7P707"/>
<organism evidence="1 2">
    <name type="scientific">Kingdonia uniflora</name>
    <dbReference type="NCBI Taxonomy" id="39325"/>
    <lineage>
        <taxon>Eukaryota</taxon>
        <taxon>Viridiplantae</taxon>
        <taxon>Streptophyta</taxon>
        <taxon>Embryophyta</taxon>
        <taxon>Tracheophyta</taxon>
        <taxon>Spermatophyta</taxon>
        <taxon>Magnoliopsida</taxon>
        <taxon>Ranunculales</taxon>
        <taxon>Circaeasteraceae</taxon>
        <taxon>Kingdonia</taxon>
    </lineage>
</organism>
<gene>
    <name evidence="1" type="ORF">GIB67_015912</name>
</gene>